<dbReference type="AlphaFoldDB" id="A0A662D324"/>
<name>A0A662D324_UNCAE</name>
<keyword evidence="2" id="KW-0813">Transport</keyword>
<dbReference type="InterPro" id="IPR050490">
    <property type="entry name" value="Bact_solute-bd_prot1"/>
</dbReference>
<dbReference type="SUPFAM" id="SSF53850">
    <property type="entry name" value="Periplasmic binding protein-like II"/>
    <property type="match status" value="1"/>
</dbReference>
<dbReference type="PANTHER" id="PTHR43649">
    <property type="entry name" value="ARABINOSE-BINDING PROTEIN-RELATED"/>
    <property type="match status" value="1"/>
</dbReference>
<dbReference type="Proteomes" id="UP000277457">
    <property type="component" value="Unassembled WGS sequence"/>
</dbReference>
<evidence type="ECO:0000313" key="3">
    <source>
        <dbReference type="EMBL" id="RLE08638.1"/>
    </source>
</evidence>
<sequence length="426" mass="46751">MSKKTLVFSLTILLMIGVIATGAVAQRRTVSVLGIWGGGERDAFMKMLEPFEAATGIKVEFTGTRDLPAVLTTRVAAGNPPDISVLPNPGQMEEFARIGELVDLGTFMDVNKLQSDYAKTWLDLGSYKGKLYAIFISADLKSLVWYNPKAFSEAGYKVPETWDELIALSDKIVSDGKAPWCIGLESGAASGWPGTDWIEDIMLRTAGPEVYDRWVNHEIPWTDPQVKHAWRLFGQIACNEKYVYGGTAAELTANFGDAPDALFTTPPSAYMHRQATFIKSFILKHNPDLVPGIDFSFFPFPPIDPEYDTPALGAADMFVMFNDTPEAEALMRYLATPGAQEIWVAEIGKLSANRRVSLGAYPDELTRKAAQILANAKIFRFDGSDLMPAPVGSGSFWTGILDYVGGEDLDTVLKMIEESAVEAYGR</sequence>
<dbReference type="Gene3D" id="3.40.190.10">
    <property type="entry name" value="Periplasmic binding protein-like II"/>
    <property type="match status" value="2"/>
</dbReference>
<reference evidence="3 4" key="1">
    <citation type="submission" date="2018-06" db="EMBL/GenBank/DDBJ databases">
        <title>Extensive metabolic versatility and redundancy in microbially diverse, dynamic hydrothermal sediments.</title>
        <authorList>
            <person name="Dombrowski N."/>
            <person name="Teske A."/>
            <person name="Baker B.J."/>
        </authorList>
    </citation>
    <scope>NUCLEOTIDE SEQUENCE [LARGE SCALE GENOMIC DNA]</scope>
    <source>
        <strain evidence="3">B7_G13</strain>
    </source>
</reference>
<evidence type="ECO:0000313" key="4">
    <source>
        <dbReference type="Proteomes" id="UP000277457"/>
    </source>
</evidence>
<dbReference type="EMBL" id="QMPY01000014">
    <property type="protein sequence ID" value="RLE08638.1"/>
    <property type="molecule type" value="Genomic_DNA"/>
</dbReference>
<comment type="similarity">
    <text evidence="1">Belongs to the bacterial solute-binding protein 1 family.</text>
</comment>
<organism evidence="3 4">
    <name type="scientific">Aerophobetes bacterium</name>
    <dbReference type="NCBI Taxonomy" id="2030807"/>
    <lineage>
        <taxon>Bacteria</taxon>
        <taxon>Candidatus Aerophobota</taxon>
    </lineage>
</organism>
<dbReference type="Pfam" id="PF01547">
    <property type="entry name" value="SBP_bac_1"/>
    <property type="match status" value="1"/>
</dbReference>
<protein>
    <submittedName>
        <fullName evidence="3">Carbohydrate ABC transporter substrate-binding protein</fullName>
    </submittedName>
</protein>
<gene>
    <name evidence="3" type="ORF">DRZ78_00705</name>
</gene>
<accession>A0A662D324</accession>
<dbReference type="InterPro" id="IPR006059">
    <property type="entry name" value="SBP"/>
</dbReference>
<comment type="caution">
    <text evidence="3">The sequence shown here is derived from an EMBL/GenBank/DDBJ whole genome shotgun (WGS) entry which is preliminary data.</text>
</comment>
<evidence type="ECO:0000256" key="2">
    <source>
        <dbReference type="ARBA" id="ARBA00022448"/>
    </source>
</evidence>
<proteinExistence type="inferred from homology"/>
<evidence type="ECO:0000256" key="1">
    <source>
        <dbReference type="ARBA" id="ARBA00008520"/>
    </source>
</evidence>
<dbReference type="PANTHER" id="PTHR43649:SF29">
    <property type="entry name" value="OSMOPROTECTIVE COMPOUNDS-BINDING PROTEIN GGTB"/>
    <property type="match status" value="1"/>
</dbReference>